<proteinExistence type="predicted"/>
<organism evidence="1 2">
    <name type="scientific">Tranquillimonas alkanivorans</name>
    <dbReference type="NCBI Taxonomy" id="441119"/>
    <lineage>
        <taxon>Bacteria</taxon>
        <taxon>Pseudomonadati</taxon>
        <taxon>Pseudomonadota</taxon>
        <taxon>Alphaproteobacteria</taxon>
        <taxon>Rhodobacterales</taxon>
        <taxon>Roseobacteraceae</taxon>
        <taxon>Tranquillimonas</taxon>
    </lineage>
</organism>
<dbReference type="Proteomes" id="UP000199356">
    <property type="component" value="Unassembled WGS sequence"/>
</dbReference>
<dbReference type="STRING" id="441119.SAMN04488047_10783"/>
<name>A0A1I5QSH5_9RHOB</name>
<dbReference type="EMBL" id="FOXA01000007">
    <property type="protein sequence ID" value="SFP49080.1"/>
    <property type="molecule type" value="Genomic_DNA"/>
</dbReference>
<dbReference type="AlphaFoldDB" id="A0A1I5QSH5"/>
<reference evidence="1 2" key="1">
    <citation type="submission" date="2016-10" db="EMBL/GenBank/DDBJ databases">
        <authorList>
            <person name="de Groot N.N."/>
        </authorList>
    </citation>
    <scope>NUCLEOTIDE SEQUENCE [LARGE SCALE GENOMIC DNA]</scope>
    <source>
        <strain evidence="1 2">DSM 19547</strain>
    </source>
</reference>
<gene>
    <name evidence="1" type="ORF">SAMN04488047_10783</name>
</gene>
<keyword evidence="2" id="KW-1185">Reference proteome</keyword>
<accession>A0A1I5QSH5</accession>
<evidence type="ECO:0000313" key="2">
    <source>
        <dbReference type="Proteomes" id="UP000199356"/>
    </source>
</evidence>
<protein>
    <submittedName>
        <fullName evidence="1">Uncharacterized protein</fullName>
    </submittedName>
</protein>
<evidence type="ECO:0000313" key="1">
    <source>
        <dbReference type="EMBL" id="SFP49080.1"/>
    </source>
</evidence>
<sequence length="113" mass="12583">MIIPETPGRSALSLLEVADAQYREAVQALVEMKRHVRARRDLPEAEVKRVLQALGRSVQTAFDERKKLEDRARRERGIAEGAAYALDFDKVREEVGRSLDRLRAAGGSGEVPG</sequence>